<comment type="caution">
    <text evidence="1">The sequence shown here is derived from an EMBL/GenBank/DDBJ whole genome shotgun (WGS) entry which is preliminary data.</text>
</comment>
<name>A0ABX1XW24_9BACL</name>
<dbReference type="PANTHER" id="PTHR20883:SF48">
    <property type="entry name" value="ECTOINE DIOXYGENASE"/>
    <property type="match status" value="1"/>
</dbReference>
<accession>A0ABX1XW24</accession>
<sequence length="227" mass="25469">MMNKHYAEEFAQKGYTIINSLFSNEEVIQLKQEALAIVNKIDDIDNSGVFLGLTSRSQLFKQAAANQELVNALKEIIGSYVVFMNDKLVFKNSTKNFGSPWHQDYPYWQGSHKYSVWIALDDATKENGCLQVVPGSHLFGEKNHGADSSDGLGFVNRLHQEDIDKDLVIDLPAKQGDAIIFHDLLYHASYPNISGADRWALISTYKDGTQEDPEYKWASAAFTVSEA</sequence>
<protein>
    <recommendedName>
        <fullName evidence="3">Phytanoyl-CoA dioxygenase family protein</fullName>
    </recommendedName>
</protein>
<keyword evidence="2" id="KW-1185">Reference proteome</keyword>
<evidence type="ECO:0008006" key="3">
    <source>
        <dbReference type="Google" id="ProtNLM"/>
    </source>
</evidence>
<dbReference type="EMBL" id="WHOA01000093">
    <property type="protein sequence ID" value="NOU72474.1"/>
    <property type="molecule type" value="Genomic_DNA"/>
</dbReference>
<reference evidence="1 2" key="1">
    <citation type="submission" date="2019-10" db="EMBL/GenBank/DDBJ databases">
        <title>Description of Paenibacillus terrestris sp. nov.</title>
        <authorList>
            <person name="Carlier A."/>
            <person name="Qi S."/>
        </authorList>
    </citation>
    <scope>NUCLEOTIDE SEQUENCE [LARGE SCALE GENOMIC DNA]</scope>
    <source>
        <strain evidence="1 2">LMG 31458</strain>
    </source>
</reference>
<dbReference type="SUPFAM" id="SSF51197">
    <property type="entry name" value="Clavaminate synthase-like"/>
    <property type="match status" value="1"/>
</dbReference>
<dbReference type="PANTHER" id="PTHR20883">
    <property type="entry name" value="PHYTANOYL-COA DIOXYGENASE DOMAIN CONTAINING 1"/>
    <property type="match status" value="1"/>
</dbReference>
<dbReference type="Proteomes" id="UP000616779">
    <property type="component" value="Unassembled WGS sequence"/>
</dbReference>
<dbReference type="Gene3D" id="2.60.120.620">
    <property type="entry name" value="q2cbj1_9rhob like domain"/>
    <property type="match status" value="1"/>
</dbReference>
<proteinExistence type="predicted"/>
<dbReference type="InterPro" id="IPR008775">
    <property type="entry name" value="Phytyl_CoA_dOase-like"/>
</dbReference>
<organism evidence="1 2">
    <name type="scientific">Paenibacillus phytorum</name>
    <dbReference type="NCBI Taxonomy" id="2654977"/>
    <lineage>
        <taxon>Bacteria</taxon>
        <taxon>Bacillati</taxon>
        <taxon>Bacillota</taxon>
        <taxon>Bacilli</taxon>
        <taxon>Bacillales</taxon>
        <taxon>Paenibacillaceae</taxon>
        <taxon>Paenibacillus</taxon>
    </lineage>
</organism>
<dbReference type="Pfam" id="PF05721">
    <property type="entry name" value="PhyH"/>
    <property type="match status" value="1"/>
</dbReference>
<gene>
    <name evidence="1" type="ORF">GC098_13725</name>
</gene>
<evidence type="ECO:0000313" key="1">
    <source>
        <dbReference type="EMBL" id="NOU72474.1"/>
    </source>
</evidence>
<evidence type="ECO:0000313" key="2">
    <source>
        <dbReference type="Proteomes" id="UP000616779"/>
    </source>
</evidence>